<accession>A0AA86AQQ5</accession>
<dbReference type="Gene3D" id="1.10.287.130">
    <property type="match status" value="1"/>
</dbReference>
<proteinExistence type="predicted"/>
<dbReference type="RefSeq" id="WP_025346018.1">
    <property type="nucleotide sequence ID" value="NZ_CP007201.1"/>
</dbReference>
<dbReference type="PANTHER" id="PTHR45528">
    <property type="entry name" value="SENSOR HISTIDINE KINASE CPXA"/>
    <property type="match status" value="1"/>
</dbReference>
<dbReference type="SUPFAM" id="SSF47384">
    <property type="entry name" value="Homodimeric domain of signal transducing histidine kinase"/>
    <property type="match status" value="1"/>
</dbReference>
<evidence type="ECO:0000313" key="12">
    <source>
        <dbReference type="EMBL" id="AHJ14192.1"/>
    </source>
</evidence>
<organism evidence="12 13">
    <name type="scientific">Sulfurospirillum multivorans (strain DM 12446 / JCM 15788 / NBRC 109480)</name>
    <dbReference type="NCBI Taxonomy" id="1150621"/>
    <lineage>
        <taxon>Bacteria</taxon>
        <taxon>Pseudomonadati</taxon>
        <taxon>Campylobacterota</taxon>
        <taxon>Epsilonproteobacteria</taxon>
        <taxon>Campylobacterales</taxon>
        <taxon>Sulfurospirillaceae</taxon>
        <taxon>Sulfurospirillum</taxon>
    </lineage>
</organism>
<dbReference type="GO" id="GO:0016020">
    <property type="term" value="C:membrane"/>
    <property type="evidence" value="ECO:0007669"/>
    <property type="project" value="UniProtKB-SubCell"/>
</dbReference>
<feature type="transmembrane region" description="Helical" evidence="10">
    <location>
        <begin position="150"/>
        <end position="171"/>
    </location>
</feature>
<dbReference type="Gene3D" id="3.30.565.10">
    <property type="entry name" value="Histidine kinase-like ATPase, C-terminal domain"/>
    <property type="match status" value="1"/>
</dbReference>
<dbReference type="InterPro" id="IPR050398">
    <property type="entry name" value="HssS/ArlS-like"/>
</dbReference>
<evidence type="ECO:0000256" key="10">
    <source>
        <dbReference type="SAM" id="Phobius"/>
    </source>
</evidence>
<keyword evidence="5" id="KW-0808">Transferase</keyword>
<evidence type="ECO:0000256" key="6">
    <source>
        <dbReference type="ARBA" id="ARBA00022692"/>
    </source>
</evidence>
<evidence type="ECO:0000256" key="5">
    <source>
        <dbReference type="ARBA" id="ARBA00022679"/>
    </source>
</evidence>
<dbReference type="InterPro" id="IPR003661">
    <property type="entry name" value="HisK_dim/P_dom"/>
</dbReference>
<keyword evidence="6 10" id="KW-0812">Transmembrane</keyword>
<gene>
    <name evidence="12" type="ORF">SMUL_2956</name>
</gene>
<evidence type="ECO:0000256" key="8">
    <source>
        <dbReference type="ARBA" id="ARBA00022989"/>
    </source>
</evidence>
<dbReference type="SMART" id="SM00387">
    <property type="entry name" value="HATPase_c"/>
    <property type="match status" value="1"/>
</dbReference>
<dbReference type="NCBIfam" id="NF038389">
    <property type="entry name" value="ArsS_fam_HK"/>
    <property type="match status" value="1"/>
</dbReference>
<feature type="domain" description="Histidine kinase" evidence="11">
    <location>
        <begin position="231"/>
        <end position="426"/>
    </location>
</feature>
<evidence type="ECO:0000256" key="3">
    <source>
        <dbReference type="ARBA" id="ARBA00012438"/>
    </source>
</evidence>
<dbReference type="SUPFAM" id="SSF55874">
    <property type="entry name" value="ATPase domain of HSP90 chaperone/DNA topoisomerase II/histidine kinase"/>
    <property type="match status" value="1"/>
</dbReference>
<dbReference type="EMBL" id="CP007201">
    <property type="protein sequence ID" value="AHJ14192.1"/>
    <property type="molecule type" value="Genomic_DNA"/>
</dbReference>
<dbReference type="InterPro" id="IPR047994">
    <property type="entry name" value="ArsS-like"/>
</dbReference>
<keyword evidence="8 10" id="KW-1133">Transmembrane helix</keyword>
<keyword evidence="4" id="KW-0597">Phosphoprotein</keyword>
<dbReference type="InterPro" id="IPR036097">
    <property type="entry name" value="HisK_dim/P_sf"/>
</dbReference>
<dbReference type="Proteomes" id="UP000019322">
    <property type="component" value="Chromosome"/>
</dbReference>
<keyword evidence="7 12" id="KW-0418">Kinase</keyword>
<dbReference type="PROSITE" id="PS50109">
    <property type="entry name" value="HIS_KIN"/>
    <property type="match status" value="1"/>
</dbReference>
<evidence type="ECO:0000313" key="13">
    <source>
        <dbReference type="Proteomes" id="UP000019322"/>
    </source>
</evidence>
<dbReference type="InterPro" id="IPR003594">
    <property type="entry name" value="HATPase_dom"/>
</dbReference>
<dbReference type="PANTHER" id="PTHR45528:SF12">
    <property type="entry name" value="SENSOR HISTIDINE KINASE ARSS"/>
    <property type="match status" value="1"/>
</dbReference>
<dbReference type="InterPro" id="IPR036890">
    <property type="entry name" value="HATPase_C_sf"/>
</dbReference>
<sequence>MRKTSIVTLVSIFFAFTLVVINIAFAFEYKRQVSDLHFFTFQRFIMATKMMLHNDADQEATFLKLGIRISNQDKETLLKEGEKLLEDPFSDMILYHDKLYFVHRESPPPPSMLIPPMMMGGEERFPPPFYNGAMGELPTVLENSEETSLYRLWILGGVINVLLLLFFGIVLRKLLRLRSLKSAIRTFGETKKFQVIEVDSEDELGEIASEFNVAMQKIHLLKEARTLFLRNILHELKTPIMKGKILSNSLENAKQQPQLERIFERLETLLGEMVKVEKLSSNEWILEAKEYRLVDVLDHAMDLLLLGDTKRIHIAPQEMAPLVIVDFELFATALKNVLDNALKHSADGVEVDMCSDSISISSFGDKIPQERLDFSRAFNRTVEGSSSGLGLGLYIANAIVEKHGFRLSYLHVEEQNYFTIHFSSHALHVN</sequence>
<evidence type="ECO:0000259" key="11">
    <source>
        <dbReference type="PROSITE" id="PS50109"/>
    </source>
</evidence>
<comment type="catalytic activity">
    <reaction evidence="1">
        <text>ATP + protein L-histidine = ADP + protein N-phospho-L-histidine.</text>
        <dbReference type="EC" id="2.7.13.3"/>
    </reaction>
</comment>
<keyword evidence="9 10" id="KW-0472">Membrane</keyword>
<dbReference type="EC" id="2.7.13.3" evidence="3"/>
<dbReference type="GO" id="GO:0000155">
    <property type="term" value="F:phosphorelay sensor kinase activity"/>
    <property type="evidence" value="ECO:0007669"/>
    <property type="project" value="InterPro"/>
</dbReference>
<dbReference type="KEGG" id="smul:SMUL_2956"/>
<name>A0AA86AQQ5_SULMK</name>
<dbReference type="AlphaFoldDB" id="A0AA86AQQ5"/>
<reference evidence="12 13" key="1">
    <citation type="journal article" date="2014" name="Environ. Microbiol.">
        <title>Insights into organohalide respiration and the versatile catabolism of Sulfurospirillum multivorans gained from comparative genomics and physiological studies.</title>
        <authorList>
            <person name="Goris T."/>
            <person name="Schubert T."/>
            <person name="Gadkari J."/>
            <person name="Wubet T."/>
            <person name="Tarkka M."/>
            <person name="Buscot F."/>
            <person name="Adrian L."/>
            <person name="Diekert G."/>
        </authorList>
    </citation>
    <scope>NUCLEOTIDE SEQUENCE [LARGE SCALE GENOMIC DNA]</scope>
    <source>
        <strain evidence="13">DM 12446 / JCM 15788 / NBRC 109480</strain>
    </source>
</reference>
<evidence type="ECO:0000256" key="4">
    <source>
        <dbReference type="ARBA" id="ARBA00022553"/>
    </source>
</evidence>
<dbReference type="Pfam" id="PF02518">
    <property type="entry name" value="HATPase_c"/>
    <property type="match status" value="1"/>
</dbReference>
<protein>
    <recommendedName>
        <fullName evidence="3">histidine kinase</fullName>
        <ecNumber evidence="3">2.7.13.3</ecNumber>
    </recommendedName>
</protein>
<comment type="subcellular location">
    <subcellularLocation>
        <location evidence="2">Membrane</location>
        <topology evidence="2">Multi-pass membrane protein</topology>
    </subcellularLocation>
</comment>
<evidence type="ECO:0000256" key="1">
    <source>
        <dbReference type="ARBA" id="ARBA00000085"/>
    </source>
</evidence>
<evidence type="ECO:0000256" key="9">
    <source>
        <dbReference type="ARBA" id="ARBA00023136"/>
    </source>
</evidence>
<evidence type="ECO:0000256" key="2">
    <source>
        <dbReference type="ARBA" id="ARBA00004141"/>
    </source>
</evidence>
<evidence type="ECO:0000256" key="7">
    <source>
        <dbReference type="ARBA" id="ARBA00022777"/>
    </source>
</evidence>
<dbReference type="InterPro" id="IPR005467">
    <property type="entry name" value="His_kinase_dom"/>
</dbReference>
<dbReference type="CDD" id="cd00082">
    <property type="entry name" value="HisKA"/>
    <property type="match status" value="1"/>
</dbReference>